<feature type="transmembrane region" description="Helical" evidence="1">
    <location>
        <begin position="56"/>
        <end position="78"/>
    </location>
</feature>
<feature type="domain" description="Aerotolerance regulator N-terminal" evidence="2">
    <location>
        <begin position="1"/>
        <end position="76"/>
    </location>
</feature>
<feature type="transmembrane region" description="Helical" evidence="1">
    <location>
        <begin position="6"/>
        <end position="24"/>
    </location>
</feature>
<evidence type="ECO:0000256" key="1">
    <source>
        <dbReference type="SAM" id="Phobius"/>
    </source>
</evidence>
<feature type="transmembrane region" description="Helical" evidence="1">
    <location>
        <begin position="617"/>
        <end position="639"/>
    </location>
</feature>
<dbReference type="Pfam" id="PF07584">
    <property type="entry name" value="BatA"/>
    <property type="match status" value="1"/>
</dbReference>
<evidence type="ECO:0000259" key="2">
    <source>
        <dbReference type="Pfam" id="PF07584"/>
    </source>
</evidence>
<dbReference type="OrthoDB" id="9810200at2"/>
<accession>A0A410G104</accession>
<keyword evidence="1" id="KW-1133">Transmembrane helix</keyword>
<dbReference type="NCBIfam" id="TIGR02226">
    <property type="entry name" value="two_anch"/>
    <property type="match status" value="1"/>
</dbReference>
<dbReference type="RefSeq" id="WP_128249347.1">
    <property type="nucleotide sequence ID" value="NZ_CP034951.1"/>
</dbReference>
<dbReference type="PANTHER" id="PTHR37464:SF1">
    <property type="entry name" value="BLL2463 PROTEIN"/>
    <property type="match status" value="1"/>
</dbReference>
<evidence type="ECO:0000313" key="4">
    <source>
        <dbReference type="Proteomes" id="UP000285517"/>
    </source>
</evidence>
<reference evidence="3 4" key="1">
    <citation type="submission" date="2019-01" db="EMBL/GenBank/DDBJ databases">
        <title>Complete genome sequencing of Aequorivita sp. H23M31.</title>
        <authorList>
            <person name="Bae J.-W."/>
        </authorList>
    </citation>
    <scope>NUCLEOTIDE SEQUENCE [LARGE SCALE GENOMIC DNA]</scope>
    <source>
        <strain evidence="3 4">H23M31</strain>
    </source>
</reference>
<evidence type="ECO:0000313" key="3">
    <source>
        <dbReference type="EMBL" id="QAA80954.1"/>
    </source>
</evidence>
<name>A0A410G104_9FLAO</name>
<dbReference type="AlphaFoldDB" id="A0A410G104"/>
<sequence length="640" mass="72293">MQFKYPEILFALFLLLIPIFIHLFQLRRFQRIEFTNVAFLKKVTIQTRKSSEIKKWLTLLMRLLALACIIIAFAQPFIASDTALSDKKETVIYIDNSFSMQAKGNKGSLLERSLQDLFDKGDEIGKLSWFSNNSERINSSPQDFKNDILAVGYSSNQLTPAEVLLKANQLFSQEKNVSKQLVFISDFQQVEAFPDISTDFVVDVVQLRPVKATNISIDTAFIASKNASTTQLKVSISKQGDVSSDVPVSLFENGKLKAKTAVDLSQNSRGTITFDIDASESFIGKLELSESNMPFDNSLFFSINKPEKIKVLAINGSDGNFLQRLFEKERFDFEQQTGKTLDYNQIPNQNFIVLNALDEIPSSLVTALKSFSDAGGSLLIIPSTEADLNSYNSLISALSMGTFSEKISQEKKITKIVFAHPLFQGVFEKEITNFQYPKVNSINDIKTTATTALAFEDMRPFLVEKGKTYLFTAAIDRVNSNFLNSPLVVPTVYNMGLQSLPLPDLYYTIGKQNTIAVQLSLGPDQILAMKDSISRFIPLQQTKSNHVLITTTEEPNKAGNYQLIKDTEVLQTISYNYSRRESRMNYLDAADWEGVKVYKSVDNLFESLSQANSINSFWKWFAIFALFFLLCEMFILKFWK</sequence>
<gene>
    <name evidence="3" type="ORF">EI546_04075</name>
</gene>
<keyword evidence="1" id="KW-0472">Membrane</keyword>
<dbReference type="Proteomes" id="UP000285517">
    <property type="component" value="Chromosome"/>
</dbReference>
<keyword evidence="4" id="KW-1185">Reference proteome</keyword>
<organism evidence="3 4">
    <name type="scientific">Aequorivita ciconiae</name>
    <dbReference type="NCBI Taxonomy" id="2494375"/>
    <lineage>
        <taxon>Bacteria</taxon>
        <taxon>Pseudomonadati</taxon>
        <taxon>Bacteroidota</taxon>
        <taxon>Flavobacteriia</taxon>
        <taxon>Flavobacteriales</taxon>
        <taxon>Flavobacteriaceae</taxon>
        <taxon>Aequorivita</taxon>
    </lineage>
</organism>
<dbReference type="KEGG" id="aev:EI546_04075"/>
<dbReference type="PANTHER" id="PTHR37464">
    <property type="entry name" value="BLL2463 PROTEIN"/>
    <property type="match status" value="1"/>
</dbReference>
<dbReference type="InterPro" id="IPR024163">
    <property type="entry name" value="Aerotolerance_reg_N"/>
</dbReference>
<dbReference type="InterPro" id="IPR011933">
    <property type="entry name" value="Double_TM_dom"/>
</dbReference>
<protein>
    <recommendedName>
        <fullName evidence="2">Aerotolerance regulator N-terminal domain-containing protein</fullName>
    </recommendedName>
</protein>
<keyword evidence="1" id="KW-0812">Transmembrane</keyword>
<dbReference type="EMBL" id="CP034951">
    <property type="protein sequence ID" value="QAA80954.1"/>
    <property type="molecule type" value="Genomic_DNA"/>
</dbReference>
<proteinExistence type="predicted"/>